<dbReference type="Pfam" id="PF00480">
    <property type="entry name" value="ROK"/>
    <property type="match status" value="1"/>
</dbReference>
<dbReference type="Proteomes" id="UP000321196">
    <property type="component" value="Unassembled WGS sequence"/>
</dbReference>
<evidence type="ECO:0000313" key="2">
    <source>
        <dbReference type="EMBL" id="TXK06185.1"/>
    </source>
</evidence>
<reference evidence="2 3" key="1">
    <citation type="submission" date="2019-08" db="EMBL/GenBank/DDBJ databases">
        <authorList>
            <person name="Dong K."/>
        </authorList>
    </citation>
    <scope>NUCLEOTIDE SEQUENCE [LARGE SCALE GENOMIC DNA]</scope>
    <source>
        <strain evidence="2 3">M4-8</strain>
    </source>
</reference>
<dbReference type="SUPFAM" id="SSF53067">
    <property type="entry name" value="Actin-like ATPase domain"/>
    <property type="match status" value="1"/>
</dbReference>
<dbReference type="PANTHER" id="PTHR18964">
    <property type="entry name" value="ROK (REPRESSOR, ORF, KINASE) FAMILY"/>
    <property type="match status" value="1"/>
</dbReference>
<dbReference type="AlphaFoldDB" id="A0A5C8HQA4"/>
<dbReference type="InterPro" id="IPR043129">
    <property type="entry name" value="ATPase_NBD"/>
</dbReference>
<sequence>MKVGLDVGGTKVHAVAVGDDNTIVAEARLATRTGAEGVVASIVDAITQVVPDGFVASSIGIGIPGQIVPGTARVQHAVNLGITDLDLGAALAPFTAAPIRIENDVKAATLGAHALRGGGDAMAYLNIGTGVAAGLMLYGSLHRGGHGIAGEIGHMSIDPAGPRCRCGQFGCIEALCGGGAVAERWSRPGALPIRDIYDAADLGDAEALALRAGIAQGIAAAVRLLVLSNDVDAVVIGGGVTAVGDRLFTDVRAIFEREAELSPFLRSLRFDDRMEPLPAASPAAALGAALVGVAELPEGALAHG</sequence>
<organism evidence="2 3">
    <name type="scientific">Microbacterium mitrae</name>
    <dbReference type="NCBI Taxonomy" id="664640"/>
    <lineage>
        <taxon>Bacteria</taxon>
        <taxon>Bacillati</taxon>
        <taxon>Actinomycetota</taxon>
        <taxon>Actinomycetes</taxon>
        <taxon>Micrococcales</taxon>
        <taxon>Microbacteriaceae</taxon>
        <taxon>Microbacterium</taxon>
    </lineage>
</organism>
<dbReference type="InterPro" id="IPR000600">
    <property type="entry name" value="ROK"/>
</dbReference>
<comment type="similarity">
    <text evidence="1">Belongs to the ROK (NagC/XylR) family.</text>
</comment>
<dbReference type="EMBL" id="VRSW01000001">
    <property type="protein sequence ID" value="TXK06185.1"/>
    <property type="molecule type" value="Genomic_DNA"/>
</dbReference>
<dbReference type="RefSeq" id="WP_147824994.1">
    <property type="nucleotide sequence ID" value="NZ_BAAARG010000001.1"/>
</dbReference>
<dbReference type="OrthoDB" id="8772678at2"/>
<evidence type="ECO:0000256" key="1">
    <source>
        <dbReference type="ARBA" id="ARBA00006479"/>
    </source>
</evidence>
<dbReference type="Gene3D" id="3.30.420.40">
    <property type="match status" value="2"/>
</dbReference>
<accession>A0A5C8HQA4</accession>
<gene>
    <name evidence="2" type="ORF">FVP60_04290</name>
</gene>
<comment type="caution">
    <text evidence="2">The sequence shown here is derived from an EMBL/GenBank/DDBJ whole genome shotgun (WGS) entry which is preliminary data.</text>
</comment>
<protein>
    <submittedName>
        <fullName evidence="2">ROK family protein</fullName>
    </submittedName>
</protein>
<evidence type="ECO:0000313" key="3">
    <source>
        <dbReference type="Proteomes" id="UP000321196"/>
    </source>
</evidence>
<proteinExistence type="inferred from homology"/>
<keyword evidence="3" id="KW-1185">Reference proteome</keyword>
<dbReference type="PANTHER" id="PTHR18964:SF169">
    <property type="entry name" value="N-ACETYLMANNOSAMINE KINASE"/>
    <property type="match status" value="1"/>
</dbReference>
<name>A0A5C8HQA4_9MICO</name>